<dbReference type="PANTHER" id="PTHR32266">
    <property type="entry name" value="NICOTIANAMINE SYNTHASE 3"/>
    <property type="match status" value="1"/>
</dbReference>
<dbReference type="Proteomes" id="UP001391051">
    <property type="component" value="Unassembled WGS sequence"/>
</dbReference>
<name>A0ABR1QK66_9PEZI</name>
<keyword evidence="2" id="KW-0808">Transferase</keyword>
<dbReference type="InterPro" id="IPR004298">
    <property type="entry name" value="Nicotian_synth"/>
</dbReference>
<dbReference type="SUPFAM" id="SSF53335">
    <property type="entry name" value="S-adenosyl-L-methionine-dependent methyltransferases"/>
    <property type="match status" value="1"/>
</dbReference>
<comment type="similarity">
    <text evidence="1">Belongs to the nicotianamine synthase (NAS)-like family.</text>
</comment>
<comment type="caution">
    <text evidence="4">The sequence shown here is derived from an EMBL/GenBank/DDBJ whole genome shotgun (WGS) entry which is preliminary data.</text>
</comment>
<proteinExistence type="inferred from homology"/>
<dbReference type="PANTHER" id="PTHR32266:SF12">
    <property type="entry name" value="NICOTIANAMINE SYNTHASE 3"/>
    <property type="match status" value="1"/>
</dbReference>
<organism evidence="4 5">
    <name type="scientific">Apiospora aurea</name>
    <dbReference type="NCBI Taxonomy" id="335848"/>
    <lineage>
        <taxon>Eukaryota</taxon>
        <taxon>Fungi</taxon>
        <taxon>Dikarya</taxon>
        <taxon>Ascomycota</taxon>
        <taxon>Pezizomycotina</taxon>
        <taxon>Sordariomycetes</taxon>
        <taxon>Xylariomycetidae</taxon>
        <taxon>Amphisphaeriales</taxon>
        <taxon>Apiosporaceae</taxon>
        <taxon>Apiospora</taxon>
    </lineage>
</organism>
<accession>A0ABR1QK66</accession>
<evidence type="ECO:0008006" key="6">
    <source>
        <dbReference type="Google" id="ProtNLM"/>
    </source>
</evidence>
<dbReference type="EMBL" id="JAQQWE010000004">
    <property type="protein sequence ID" value="KAK7956651.1"/>
    <property type="molecule type" value="Genomic_DNA"/>
</dbReference>
<dbReference type="PROSITE" id="PS51142">
    <property type="entry name" value="NAS"/>
    <property type="match status" value="1"/>
</dbReference>
<reference evidence="4 5" key="1">
    <citation type="submission" date="2023-01" db="EMBL/GenBank/DDBJ databases">
        <title>Analysis of 21 Apiospora genomes using comparative genomics revels a genus with tremendous synthesis potential of carbohydrate active enzymes and secondary metabolites.</title>
        <authorList>
            <person name="Sorensen T."/>
        </authorList>
    </citation>
    <scope>NUCLEOTIDE SEQUENCE [LARGE SCALE GENOMIC DNA]</scope>
    <source>
        <strain evidence="4 5">CBS 24483</strain>
    </source>
</reference>
<gene>
    <name evidence="4" type="ORF">PG986_005873</name>
</gene>
<keyword evidence="3" id="KW-0949">S-adenosyl-L-methionine</keyword>
<sequence>MSRLLAWAGVSREKARDPHTLQSCETEKSCEHVACLPTSLGDATSIVKRIVGIHARLQGVADLRPSEITNTLFGDLVSQCCEIHDANTVSQVLASCKLQAILPSLQRLCSQAESCLETHWASHIAQGQDPAEAQRLLETFPYYGNYEELTQLELCALRSAGLVRPQKIAFVGSGPLPLTPICLLKALKEDALLGPVPPTEHQQGPKIINVDRDEEAVTTASTLITRLGIPEEEMVHYCGSADSQSLNLNSCDAVYLAALVGVTQLEKEQIALSIAARMRPGALLVIRSSWGLRNCLYPEFDATTTSLRSKLEVALVVHPYGKVVNSVIVTRVR</sequence>
<evidence type="ECO:0000256" key="2">
    <source>
        <dbReference type="ARBA" id="ARBA00022679"/>
    </source>
</evidence>
<keyword evidence="5" id="KW-1185">Reference proteome</keyword>
<evidence type="ECO:0000256" key="3">
    <source>
        <dbReference type="ARBA" id="ARBA00022691"/>
    </source>
</evidence>
<dbReference type="Gene3D" id="3.40.50.150">
    <property type="entry name" value="Vaccinia Virus protein VP39"/>
    <property type="match status" value="1"/>
</dbReference>
<dbReference type="Pfam" id="PF03059">
    <property type="entry name" value="NAS"/>
    <property type="match status" value="1"/>
</dbReference>
<evidence type="ECO:0000313" key="5">
    <source>
        <dbReference type="Proteomes" id="UP001391051"/>
    </source>
</evidence>
<dbReference type="RefSeq" id="XP_066701957.1">
    <property type="nucleotide sequence ID" value="XM_066842095.1"/>
</dbReference>
<evidence type="ECO:0000313" key="4">
    <source>
        <dbReference type="EMBL" id="KAK7956651.1"/>
    </source>
</evidence>
<dbReference type="GeneID" id="92075157"/>
<dbReference type="InterPro" id="IPR029063">
    <property type="entry name" value="SAM-dependent_MTases_sf"/>
</dbReference>
<evidence type="ECO:0000256" key="1">
    <source>
        <dbReference type="ARBA" id="ARBA00007009"/>
    </source>
</evidence>
<protein>
    <recommendedName>
        <fullName evidence="6">Nicotianamine synthase</fullName>
    </recommendedName>
</protein>